<protein>
    <submittedName>
        <fullName evidence="6">LacI family transcriptional regulator</fullName>
    </submittedName>
</protein>
<evidence type="ECO:0000256" key="4">
    <source>
        <dbReference type="ARBA" id="ARBA00023163"/>
    </source>
</evidence>
<dbReference type="SUPFAM" id="SSF53822">
    <property type="entry name" value="Periplasmic binding protein-like I"/>
    <property type="match status" value="1"/>
</dbReference>
<dbReference type="PANTHER" id="PTHR30146:SF148">
    <property type="entry name" value="HTH-TYPE TRANSCRIPTIONAL REPRESSOR PURR-RELATED"/>
    <property type="match status" value="1"/>
</dbReference>
<dbReference type="PROSITE" id="PS00356">
    <property type="entry name" value="HTH_LACI_1"/>
    <property type="match status" value="1"/>
</dbReference>
<evidence type="ECO:0000259" key="5">
    <source>
        <dbReference type="PROSITE" id="PS50932"/>
    </source>
</evidence>
<comment type="caution">
    <text evidence="6">The sequence shown here is derived from an EMBL/GenBank/DDBJ whole genome shotgun (WGS) entry which is preliminary data.</text>
</comment>
<dbReference type="SMART" id="SM00354">
    <property type="entry name" value="HTH_LACI"/>
    <property type="match status" value="1"/>
</dbReference>
<evidence type="ECO:0000313" key="6">
    <source>
        <dbReference type="EMBL" id="PZE20030.1"/>
    </source>
</evidence>
<proteinExistence type="predicted"/>
<gene>
    <name evidence="6" type="ORF">CBW46_015225</name>
</gene>
<dbReference type="PROSITE" id="PS50932">
    <property type="entry name" value="HTH_LACI_2"/>
    <property type="match status" value="1"/>
</dbReference>
<dbReference type="InterPro" id="IPR010982">
    <property type="entry name" value="Lambda_DNA-bd_dom_sf"/>
</dbReference>
<dbReference type="Proteomes" id="UP000214746">
    <property type="component" value="Unassembled WGS sequence"/>
</dbReference>
<keyword evidence="4" id="KW-0804">Transcription</keyword>
<dbReference type="GO" id="GO:0003700">
    <property type="term" value="F:DNA-binding transcription factor activity"/>
    <property type="evidence" value="ECO:0007669"/>
    <property type="project" value="TreeGrafter"/>
</dbReference>
<dbReference type="SUPFAM" id="SSF47413">
    <property type="entry name" value="lambda repressor-like DNA-binding domains"/>
    <property type="match status" value="1"/>
</dbReference>
<sequence>MTVKLKDVAERAGVSLTTVSRLLKEQDQISVSKETEDRIWTAIRELGYDLSRGKRGSKKPLKKLRKVGYILQITKEKFEDTFFSKIIHGIEQEIISQRYELGFAYTVPDLEDPVILRRVLNSEADGLIFIGSIPNDLLQTLVGRIPNCVATLAVPGQHQIDCITIDYEKSFYQLVRQLIQAGHRDIAFFGGKSYGVSPEERAGSFFDKQDERFQGYLKALLESGIPIRDEIIKDGNWELDTAYRKMTDMLQSGTKITAVAASNDRMAIGAMRAIQERGLKIPEEISVTGFDDIEMAQFVFPPLTTITYHKEEIGRLAVRLLTENMQPQNRIAAAKKIVLPAAIVGRESAKTILQPHVKLPD</sequence>
<evidence type="ECO:0000256" key="1">
    <source>
        <dbReference type="ARBA" id="ARBA00022491"/>
    </source>
</evidence>
<dbReference type="PANTHER" id="PTHR30146">
    <property type="entry name" value="LACI-RELATED TRANSCRIPTIONAL REPRESSOR"/>
    <property type="match status" value="1"/>
</dbReference>
<dbReference type="Pfam" id="PF13377">
    <property type="entry name" value="Peripla_BP_3"/>
    <property type="match status" value="1"/>
</dbReference>
<dbReference type="InterPro" id="IPR028082">
    <property type="entry name" value="Peripla_BP_I"/>
</dbReference>
<dbReference type="AlphaFoldDB" id="A0A2W1N8Q1"/>
<dbReference type="OrthoDB" id="43195at2"/>
<dbReference type="GO" id="GO:0000976">
    <property type="term" value="F:transcription cis-regulatory region binding"/>
    <property type="evidence" value="ECO:0007669"/>
    <property type="project" value="TreeGrafter"/>
</dbReference>
<evidence type="ECO:0000313" key="7">
    <source>
        <dbReference type="Proteomes" id="UP000214746"/>
    </source>
</evidence>
<name>A0A2W1N8Q1_PAEXE</name>
<dbReference type="CDD" id="cd01392">
    <property type="entry name" value="HTH_LacI"/>
    <property type="match status" value="1"/>
</dbReference>
<organism evidence="6 7">
    <name type="scientific">Paenibacillus xerothermodurans</name>
    <dbReference type="NCBI Taxonomy" id="1977292"/>
    <lineage>
        <taxon>Bacteria</taxon>
        <taxon>Bacillati</taxon>
        <taxon>Bacillota</taxon>
        <taxon>Bacilli</taxon>
        <taxon>Bacillales</taxon>
        <taxon>Paenibacillaceae</taxon>
        <taxon>Paenibacillus</taxon>
    </lineage>
</organism>
<dbReference type="Gene3D" id="3.40.50.2300">
    <property type="match status" value="2"/>
</dbReference>
<dbReference type="InterPro" id="IPR046335">
    <property type="entry name" value="LacI/GalR-like_sensor"/>
</dbReference>
<reference evidence="6" key="1">
    <citation type="submission" date="2018-06" db="EMBL/GenBank/DDBJ databases">
        <title>Paenibacillus xerothermodurans sp. nov. an extremely dry heat resistant spore forming bacterium isolated from the soil of Cape Canaveral, Florida.</title>
        <authorList>
            <person name="Seuylemezian A."/>
            <person name="Kaur N."/>
            <person name="Patil P."/>
            <person name="Patil P."/>
            <person name="Mayilraj S."/>
            <person name="Vaishampayan P."/>
        </authorList>
    </citation>
    <scope>NUCLEOTIDE SEQUENCE [LARGE SCALE GENOMIC DNA]</scope>
    <source>
        <strain evidence="6">ATCC 27380</strain>
    </source>
</reference>
<dbReference type="Pfam" id="PF00356">
    <property type="entry name" value="LacI"/>
    <property type="match status" value="1"/>
</dbReference>
<accession>A0A2W1N8Q1</accession>
<dbReference type="CDD" id="cd01544">
    <property type="entry name" value="PBP1_GalR"/>
    <property type="match status" value="1"/>
</dbReference>
<evidence type="ECO:0000256" key="3">
    <source>
        <dbReference type="ARBA" id="ARBA00023125"/>
    </source>
</evidence>
<keyword evidence="3" id="KW-0238">DNA-binding</keyword>
<feature type="domain" description="HTH lacI-type" evidence="5">
    <location>
        <begin position="3"/>
        <end position="59"/>
    </location>
</feature>
<keyword evidence="2" id="KW-0805">Transcription regulation</keyword>
<keyword evidence="7" id="KW-1185">Reference proteome</keyword>
<evidence type="ECO:0000256" key="2">
    <source>
        <dbReference type="ARBA" id="ARBA00023015"/>
    </source>
</evidence>
<dbReference type="InterPro" id="IPR000843">
    <property type="entry name" value="HTH_LacI"/>
</dbReference>
<dbReference type="EMBL" id="NHRJ02000010">
    <property type="protein sequence ID" value="PZE20030.1"/>
    <property type="molecule type" value="Genomic_DNA"/>
</dbReference>
<dbReference type="Gene3D" id="1.10.260.40">
    <property type="entry name" value="lambda repressor-like DNA-binding domains"/>
    <property type="match status" value="1"/>
</dbReference>
<keyword evidence="1" id="KW-0678">Repressor</keyword>
<dbReference type="RefSeq" id="WP_089200851.1">
    <property type="nucleotide sequence ID" value="NZ_NHRJ02000010.1"/>
</dbReference>